<geneLocation type="plasmid" evidence="2">
    <name>pjcm18538 dna</name>
</geneLocation>
<keyword evidence="2" id="KW-1185">Reference proteome</keyword>
<sequence>MSEMTPELQSEIEGILQTSQKRHGVVYREMTDGLGHEEMATRHGKTPAHMKRFVTSVRHILDGTMPSTSLVLTNSYGYRELLNYQPTHDLYEHVTSWLTRLRQVKPEVSFEPLDGHALPEVAKAKGRAEVVEKVCPQCYMVHPGECY</sequence>
<evidence type="ECO:0000313" key="1">
    <source>
        <dbReference type="EMBL" id="BBY52074.1"/>
    </source>
</evidence>
<dbReference type="AlphaFoldDB" id="A0A7I7S5C1"/>
<gene>
    <name evidence="1" type="ORF">MARA_55420</name>
</gene>
<dbReference type="KEGG" id="marz:MARA_55420"/>
<evidence type="ECO:0000313" key="2">
    <source>
        <dbReference type="Proteomes" id="UP000467428"/>
    </source>
</evidence>
<proteinExistence type="predicted"/>
<organism evidence="1 2">
    <name type="scientific">Mycolicibacterium arabiense</name>
    <dbReference type="NCBI Taxonomy" id="1286181"/>
    <lineage>
        <taxon>Bacteria</taxon>
        <taxon>Bacillati</taxon>
        <taxon>Actinomycetota</taxon>
        <taxon>Actinomycetes</taxon>
        <taxon>Mycobacteriales</taxon>
        <taxon>Mycobacteriaceae</taxon>
        <taxon>Mycolicibacterium</taxon>
    </lineage>
</organism>
<accession>A0A7I7S5C1</accession>
<dbReference type="Proteomes" id="UP000467428">
    <property type="component" value="Chromosome"/>
</dbReference>
<name>A0A7I7S5C1_9MYCO</name>
<protein>
    <submittedName>
        <fullName evidence="1">Uncharacterized protein</fullName>
    </submittedName>
</protein>
<dbReference type="RefSeq" id="WP_163923761.1">
    <property type="nucleotide sequence ID" value="NZ_AP022593.1"/>
</dbReference>
<dbReference type="EMBL" id="AP022593">
    <property type="protein sequence ID" value="BBY52074.1"/>
    <property type="molecule type" value="Genomic_DNA"/>
</dbReference>
<reference evidence="1 2" key="1">
    <citation type="journal article" date="2019" name="Emerg. Microbes Infect.">
        <title>Comprehensive subspecies identification of 175 nontuberculous mycobacteria species based on 7547 genomic profiles.</title>
        <authorList>
            <person name="Matsumoto Y."/>
            <person name="Kinjo T."/>
            <person name="Motooka D."/>
            <person name="Nabeya D."/>
            <person name="Jung N."/>
            <person name="Uechi K."/>
            <person name="Horii T."/>
            <person name="Iida T."/>
            <person name="Fujita J."/>
            <person name="Nakamura S."/>
        </authorList>
    </citation>
    <scope>NUCLEOTIDE SEQUENCE [LARGE SCALE GENOMIC DNA]</scope>
    <source>
        <strain evidence="1 2">JCM 18538</strain>
    </source>
</reference>